<feature type="domain" description="Peptidase S33 tripeptidyl aminopeptidase-like C-terminal" evidence="7">
    <location>
        <begin position="447"/>
        <end position="534"/>
    </location>
</feature>
<comment type="caution">
    <text evidence="8">The sequence shown here is derived from an EMBL/GenBank/DDBJ whole genome shotgun (WGS) entry which is preliminary data.</text>
</comment>
<reference evidence="8 9" key="1">
    <citation type="journal article" date="2016" name="Genome Biol. Evol.">
        <title>Divergent and convergent evolution of fungal pathogenicity.</title>
        <authorList>
            <person name="Shang Y."/>
            <person name="Xiao G."/>
            <person name="Zheng P."/>
            <person name="Cen K."/>
            <person name="Zhan S."/>
            <person name="Wang C."/>
        </authorList>
    </citation>
    <scope>NUCLEOTIDE SEQUENCE [LARGE SCALE GENOMIC DNA]</scope>
    <source>
        <strain evidence="8 9">RCEF 3172</strain>
    </source>
</reference>
<dbReference type="SUPFAM" id="SSF51735">
    <property type="entry name" value="NAD(P)-binding Rossmann-fold domains"/>
    <property type="match status" value="1"/>
</dbReference>
<dbReference type="PANTHER" id="PTHR43248">
    <property type="entry name" value="2-SUCCINYL-6-HYDROXY-2,4-CYCLOHEXADIENE-1-CARBOXYLATE SYNTHASE"/>
    <property type="match status" value="1"/>
</dbReference>
<dbReference type="SUPFAM" id="SSF56112">
    <property type="entry name" value="Protein kinase-like (PK-like)"/>
    <property type="match status" value="1"/>
</dbReference>
<evidence type="ECO:0000256" key="4">
    <source>
        <dbReference type="SAM" id="Phobius"/>
    </source>
</evidence>
<dbReference type="Pfam" id="PF01636">
    <property type="entry name" value="APH"/>
    <property type="match status" value="1"/>
</dbReference>
<feature type="domain" description="Aminoglycoside phosphotransferase" evidence="6">
    <location>
        <begin position="633"/>
        <end position="873"/>
    </location>
</feature>
<feature type="domain" description="AB hydrolase-1" evidence="5">
    <location>
        <begin position="119"/>
        <end position="283"/>
    </location>
</feature>
<dbReference type="Pfam" id="PF00561">
    <property type="entry name" value="Abhydrolase_1"/>
    <property type="match status" value="1"/>
</dbReference>
<feature type="compositionally biased region" description="Low complexity" evidence="3">
    <location>
        <begin position="770"/>
        <end position="783"/>
    </location>
</feature>
<dbReference type="PANTHER" id="PTHR43248:SF25">
    <property type="entry name" value="AB HYDROLASE-1 DOMAIN-CONTAINING PROTEIN-RELATED"/>
    <property type="match status" value="1"/>
</dbReference>
<dbReference type="InterPro" id="IPR011009">
    <property type="entry name" value="Kinase-like_dom_sf"/>
</dbReference>
<accession>A0A167J2X5</accession>
<keyword evidence="4" id="KW-1133">Transmembrane helix</keyword>
<keyword evidence="4" id="KW-0812">Transmembrane</keyword>
<organism evidence="8 9">
    <name type="scientific">Beauveria brongniartii RCEF 3172</name>
    <dbReference type="NCBI Taxonomy" id="1081107"/>
    <lineage>
        <taxon>Eukaryota</taxon>
        <taxon>Fungi</taxon>
        <taxon>Dikarya</taxon>
        <taxon>Ascomycota</taxon>
        <taxon>Pezizomycotina</taxon>
        <taxon>Sordariomycetes</taxon>
        <taxon>Hypocreomycetidae</taxon>
        <taxon>Hypocreales</taxon>
        <taxon>Cordycipitaceae</taxon>
        <taxon>Beauveria</taxon>
        <taxon>Beauveria brongniartii</taxon>
    </lineage>
</organism>
<name>A0A167J2X5_9HYPO</name>
<dbReference type="InterPro" id="IPR051601">
    <property type="entry name" value="Serine_prot/Carboxylest_S33"/>
</dbReference>
<evidence type="ECO:0000259" key="7">
    <source>
        <dbReference type="Pfam" id="PF08386"/>
    </source>
</evidence>
<dbReference type="InterPro" id="IPR002575">
    <property type="entry name" value="Aminoglycoside_PTrfase"/>
</dbReference>
<dbReference type="Pfam" id="PF08386">
    <property type="entry name" value="Abhydrolase_4"/>
    <property type="match status" value="1"/>
</dbReference>
<dbReference type="Gene3D" id="3.40.50.1820">
    <property type="entry name" value="alpha/beta hydrolase"/>
    <property type="match status" value="1"/>
</dbReference>
<feature type="transmembrane region" description="Helical" evidence="4">
    <location>
        <begin position="27"/>
        <end position="47"/>
    </location>
</feature>
<keyword evidence="2" id="KW-0378">Hydrolase</keyword>
<evidence type="ECO:0000313" key="9">
    <source>
        <dbReference type="Proteomes" id="UP000076863"/>
    </source>
</evidence>
<dbReference type="InterPro" id="IPR029058">
    <property type="entry name" value="AB_hydrolase_fold"/>
</dbReference>
<evidence type="ECO:0000313" key="8">
    <source>
        <dbReference type="EMBL" id="OAA49727.1"/>
    </source>
</evidence>
<evidence type="ECO:0000259" key="6">
    <source>
        <dbReference type="Pfam" id="PF01636"/>
    </source>
</evidence>
<keyword evidence="9" id="KW-1185">Reference proteome</keyword>
<evidence type="ECO:0000259" key="5">
    <source>
        <dbReference type="Pfam" id="PF00561"/>
    </source>
</evidence>
<dbReference type="GO" id="GO:0016787">
    <property type="term" value="F:hydrolase activity"/>
    <property type="evidence" value="ECO:0007669"/>
    <property type="project" value="UniProtKB-KW"/>
</dbReference>
<evidence type="ECO:0000256" key="3">
    <source>
        <dbReference type="SAM" id="MobiDB-lite"/>
    </source>
</evidence>
<proteinExistence type="inferred from homology"/>
<dbReference type="SUPFAM" id="SSF53474">
    <property type="entry name" value="alpha/beta-Hydrolases"/>
    <property type="match status" value="1"/>
</dbReference>
<dbReference type="InterPro" id="IPR013595">
    <property type="entry name" value="Pept_S33_TAP-like_C"/>
</dbReference>
<dbReference type="OrthoDB" id="425534at2759"/>
<dbReference type="Gene3D" id="3.40.50.720">
    <property type="entry name" value="NAD(P)-binding Rossmann-like Domain"/>
    <property type="match status" value="1"/>
</dbReference>
<gene>
    <name evidence="8" type="ORF">BBO_01362</name>
</gene>
<evidence type="ECO:0000256" key="1">
    <source>
        <dbReference type="ARBA" id="ARBA00010088"/>
    </source>
</evidence>
<dbReference type="AlphaFoldDB" id="A0A167J2X5"/>
<dbReference type="InterPro" id="IPR036291">
    <property type="entry name" value="NAD(P)-bd_dom_sf"/>
</dbReference>
<keyword evidence="4" id="KW-0472">Membrane</keyword>
<feature type="region of interest" description="Disordered" evidence="3">
    <location>
        <begin position="770"/>
        <end position="790"/>
    </location>
</feature>
<comment type="similarity">
    <text evidence="1">Belongs to the peptidase S33 family.</text>
</comment>
<dbReference type="InterPro" id="IPR000073">
    <property type="entry name" value="AB_hydrolase_1"/>
</dbReference>
<dbReference type="Gene3D" id="3.90.1200.10">
    <property type="match status" value="1"/>
</dbReference>
<dbReference type="EMBL" id="AZHA01000003">
    <property type="protein sequence ID" value="OAA49727.1"/>
    <property type="molecule type" value="Genomic_DNA"/>
</dbReference>
<dbReference type="Proteomes" id="UP000076863">
    <property type="component" value="Unassembled WGS sequence"/>
</dbReference>
<protein>
    <submittedName>
        <fullName evidence="8">Short-chain dehydrogenase/reductase SDR</fullName>
    </submittedName>
</protein>
<sequence length="1181" mass="129483">MEKQALLGASLAPRQEVQRRRPTSSTALFIAVFTFWILLSWEFSVSYGKSWPRRAEPQLRVYAGESIKWRLCGGDVTGHDLECGTVDVPMDQFNSTNSGDQTFTIPLVRMRGKHASQNLLVNTGGPGASGIGYVYSAGEKLGRLLGGKYHIVGFDARGLGASTPTVSCYVDAESQERLRPRRTTDLIRDSPYLYAWSTNYVRACRENSGEHLKYVNTPQVAADMNSIINALGQKNMLYWGMSYGSLLGQVYATLFPKRSERIAIDGVPDQFSWFGDLMDAQRYADTDAVVDGFFEECVRAGDACPLSKYGKTGPELGENVTSVINSLYTNPASVYVNGTVYGIVDEFAARITGLFHEMYTPKRWPALAHRLADLQEGNATGMFLTYANDDPFGNVPRANLVVEMNDGQSGPTFWPQSRMRLMEKLLPYFDKYRFALGDMLDFHVKQQWDVPRTHAYVPEQRVETATPLLILSTTHDPACPYTAAQAAQKVFVGSRLVALDAYGHASIAMPSLCVAGYMRAYFDNGSLPEENVVCKSDGAYFPGGEESITSASASHTAEELEILAAQRALAGIHADVTYTRVQVRRAYGASAGGILISNMSQHGEITNEAIVQFLAIVDKVPKPIRQIVRSGEGGEHLVWIINDAFVLRVRADKQDNTLLTREEALWQVLKSIEPISSTVMPICLEIGVWDAVVKRPFGLYQKLRGVSIQASPSSVNAATESDLAHMLLFFQKMPIQRARASGLLVDAAKPLVLFELRQRARAAWQRLISRNNDNNNNNNNNGGDHLENLLPRGQDMDQALHISEADAHAPYSPVFLHADLKGEHIFVDHDTGRLTGVIDWRDACVGDPAVDIRGLAISVGAAAAARIAAEAGYGCHVAARGVVMARCDSLICLDAILHQDDDSPEWLGFEALKQLLQAPQPYCVVLGARDPSGMQLSLRDVAFESANKIEVLPLDLADVKGTRTFAEATLDAIGDAKIDYLFLNAGITKPALVNPRGYRWCESAVVNHVAQFYLVHLLREKLVTSKSRIVFVSSGAVTSVSDPGIAEETLKSGSGAADLGLYAMTKFVQLLGAHWWRRELTGVCDVVAVSPGLVPGTGLARGSGIELPAGSPDARTVPQGARSLLAALTRSDFPQDPDRIFLTSWGEWWEKSVFEKTLDRQLQDKWSFSKEDIEKEAGISA</sequence>
<evidence type="ECO:0000256" key="2">
    <source>
        <dbReference type="ARBA" id="ARBA00022801"/>
    </source>
</evidence>